<feature type="transmembrane region" description="Helical" evidence="13">
    <location>
        <begin position="36"/>
        <end position="58"/>
    </location>
</feature>
<evidence type="ECO:0000256" key="8">
    <source>
        <dbReference type="ARBA" id="ARBA00022692"/>
    </source>
</evidence>
<feature type="transmembrane region" description="Helical" evidence="13">
    <location>
        <begin position="439"/>
        <end position="461"/>
    </location>
</feature>
<dbReference type="NCBIfam" id="TIGR00797">
    <property type="entry name" value="matE"/>
    <property type="match status" value="1"/>
</dbReference>
<dbReference type="GO" id="GO:0006811">
    <property type="term" value="P:monoatomic ion transport"/>
    <property type="evidence" value="ECO:0007669"/>
    <property type="project" value="UniProtKB-KW"/>
</dbReference>
<dbReference type="InterPro" id="IPR002528">
    <property type="entry name" value="MATE_fam"/>
</dbReference>
<comment type="function">
    <text evidence="1">Multidrug efflux pump.</text>
</comment>
<protein>
    <recommendedName>
        <fullName evidence="4">Probable multidrug resistance protein NorM</fullName>
    </recommendedName>
    <alternativeName>
        <fullName evidence="12">Multidrug-efflux transporter</fullName>
    </alternativeName>
</protein>
<evidence type="ECO:0000256" key="10">
    <source>
        <dbReference type="ARBA" id="ARBA00023065"/>
    </source>
</evidence>
<organism evidence="14 15">
    <name type="scientific">Caloranaerobacter azorensis H53214</name>
    <dbReference type="NCBI Taxonomy" id="1156417"/>
    <lineage>
        <taxon>Bacteria</taxon>
        <taxon>Bacillati</taxon>
        <taxon>Bacillota</taxon>
        <taxon>Tissierellia</taxon>
        <taxon>Tissierellales</taxon>
        <taxon>Thermohalobacteraceae</taxon>
        <taxon>Caloranaerobacter</taxon>
    </lineage>
</organism>
<dbReference type="GO" id="GO:0005886">
    <property type="term" value="C:plasma membrane"/>
    <property type="evidence" value="ECO:0007669"/>
    <property type="project" value="UniProtKB-SubCell"/>
</dbReference>
<keyword evidence="5" id="KW-0813">Transport</keyword>
<dbReference type="Pfam" id="PF01554">
    <property type="entry name" value="MatE"/>
    <property type="match status" value="2"/>
</dbReference>
<evidence type="ECO:0000313" key="15">
    <source>
        <dbReference type="Proteomes" id="UP000029622"/>
    </source>
</evidence>
<dbReference type="CDD" id="cd13137">
    <property type="entry name" value="MATE_NorM_like"/>
    <property type="match status" value="1"/>
</dbReference>
<comment type="similarity">
    <text evidence="3">Belongs to the multi antimicrobial extrusion (MATE) (TC 2.A.66.1) family.</text>
</comment>
<feature type="transmembrane region" description="Helical" evidence="13">
    <location>
        <begin position="381"/>
        <end position="399"/>
    </location>
</feature>
<name>A0A096BJ59_9FIRM</name>
<dbReference type="PANTHER" id="PTHR43298:SF2">
    <property type="entry name" value="FMN_FAD EXPORTER YEEO-RELATED"/>
    <property type="match status" value="1"/>
</dbReference>
<evidence type="ECO:0000256" key="5">
    <source>
        <dbReference type="ARBA" id="ARBA00022448"/>
    </source>
</evidence>
<dbReference type="PIRSF" id="PIRSF006603">
    <property type="entry name" value="DinF"/>
    <property type="match status" value="1"/>
</dbReference>
<dbReference type="PANTHER" id="PTHR43298">
    <property type="entry name" value="MULTIDRUG RESISTANCE PROTEIN NORM-RELATED"/>
    <property type="match status" value="1"/>
</dbReference>
<evidence type="ECO:0000256" key="11">
    <source>
        <dbReference type="ARBA" id="ARBA00023136"/>
    </source>
</evidence>
<feature type="transmembrane region" description="Helical" evidence="13">
    <location>
        <begin position="139"/>
        <end position="159"/>
    </location>
</feature>
<feature type="transmembrane region" description="Helical" evidence="13">
    <location>
        <begin position="310"/>
        <end position="329"/>
    </location>
</feature>
<evidence type="ECO:0000313" key="14">
    <source>
        <dbReference type="EMBL" id="KGG80793.1"/>
    </source>
</evidence>
<feature type="transmembrane region" description="Helical" evidence="13">
    <location>
        <begin position="219"/>
        <end position="239"/>
    </location>
</feature>
<evidence type="ECO:0000256" key="4">
    <source>
        <dbReference type="ARBA" id="ARBA00020268"/>
    </source>
</evidence>
<evidence type="ECO:0000256" key="1">
    <source>
        <dbReference type="ARBA" id="ARBA00003408"/>
    </source>
</evidence>
<gene>
    <name evidence="14" type="ORF">Y919_04170</name>
</gene>
<reference evidence="14 15" key="1">
    <citation type="submission" date="2013-12" db="EMBL/GenBank/DDBJ databases">
        <title>Draft genome sequence of Caloranaerobacter sp. H53214.</title>
        <authorList>
            <person name="Jiang L.J."/>
            <person name="Shao Z.Z."/>
            <person name="Long M.N."/>
        </authorList>
    </citation>
    <scope>NUCLEOTIDE SEQUENCE [LARGE SCALE GENOMIC DNA]</scope>
    <source>
        <strain evidence="14 15">H53214</strain>
    </source>
</reference>
<feature type="transmembrane region" description="Helical" evidence="13">
    <location>
        <begin position="171"/>
        <end position="189"/>
    </location>
</feature>
<sequence>MGTSKNTNEVLTNKNLTKQTIKLALPAIMEMLMQTLLGFADMAMVGSLGASAIAAVGISDMPMTTAMAVFSAISVGATALVARFIGAKDIKKANDVAKQALIISLITAVIFALLGQLLAKTIVILMGAEKDVIPQATNYFKIVSLSLPFVIIGIIMSGVFRGAGDTKTPMYVNGISNIINIVGNFFLIYHTRIVNVNIPILNKNVFIKIPGAGLEVTGAAISTAFARSIAGLFIFLIMIKGKGKIKINIKENNKIDFQIIKRIFNIGIPAAVEQFFMRFGQLLFFRIVTSLGTTMVAAHRITLTAESISFMPGFGFALAATTLVGQYLGAGDPKLAQKSGYISVKMASIVMGIFGLFFFIWPDIFLMIFTRDKKILDNARLCLRIVAISQPFLAGVMGFAGGLRGAGDTRWVLIITFIGIWGIRLTLAYLFVKVLKIGLIGAWIAMSIDLIIRGLLLFFRFKSGRWKSIQV</sequence>
<evidence type="ECO:0000256" key="9">
    <source>
        <dbReference type="ARBA" id="ARBA00022989"/>
    </source>
</evidence>
<dbReference type="InterPro" id="IPR050222">
    <property type="entry name" value="MATE_MdtK"/>
</dbReference>
<feature type="transmembrane region" description="Helical" evidence="13">
    <location>
        <begin position="411"/>
        <end position="432"/>
    </location>
</feature>
<keyword evidence="6" id="KW-0050">Antiport</keyword>
<comment type="caution">
    <text evidence="14">The sequence shown here is derived from an EMBL/GenBank/DDBJ whole genome shotgun (WGS) entry which is preliminary data.</text>
</comment>
<evidence type="ECO:0000256" key="12">
    <source>
        <dbReference type="ARBA" id="ARBA00031636"/>
    </source>
</evidence>
<dbReference type="Proteomes" id="UP000029622">
    <property type="component" value="Unassembled WGS sequence"/>
</dbReference>
<dbReference type="GO" id="GO:0015297">
    <property type="term" value="F:antiporter activity"/>
    <property type="evidence" value="ECO:0007669"/>
    <property type="project" value="UniProtKB-KW"/>
</dbReference>
<keyword evidence="9 13" id="KW-1133">Transmembrane helix</keyword>
<dbReference type="AlphaFoldDB" id="A0A096BJ59"/>
<keyword evidence="11 13" id="KW-0472">Membrane</keyword>
<evidence type="ECO:0000256" key="7">
    <source>
        <dbReference type="ARBA" id="ARBA00022475"/>
    </source>
</evidence>
<keyword evidence="10" id="KW-0406">Ion transport</keyword>
<dbReference type="RefSeq" id="WP_035162741.1">
    <property type="nucleotide sequence ID" value="NZ_AZTB01000014.1"/>
</dbReference>
<evidence type="ECO:0000256" key="13">
    <source>
        <dbReference type="SAM" id="Phobius"/>
    </source>
</evidence>
<dbReference type="STRING" id="1156417.Y919_04170"/>
<feature type="transmembrane region" description="Helical" evidence="13">
    <location>
        <begin position="349"/>
        <end position="369"/>
    </location>
</feature>
<proteinExistence type="inferred from homology"/>
<evidence type="ECO:0000256" key="3">
    <source>
        <dbReference type="ARBA" id="ARBA00010199"/>
    </source>
</evidence>
<comment type="subcellular location">
    <subcellularLocation>
        <location evidence="2">Cell membrane</location>
        <topology evidence="2">Multi-pass membrane protein</topology>
    </subcellularLocation>
</comment>
<dbReference type="GO" id="GO:0042910">
    <property type="term" value="F:xenobiotic transmembrane transporter activity"/>
    <property type="evidence" value="ECO:0007669"/>
    <property type="project" value="InterPro"/>
</dbReference>
<accession>A0A096BJ59</accession>
<keyword evidence="8 13" id="KW-0812">Transmembrane</keyword>
<feature type="transmembrane region" description="Helical" evidence="13">
    <location>
        <begin position="97"/>
        <end position="119"/>
    </location>
</feature>
<evidence type="ECO:0000256" key="2">
    <source>
        <dbReference type="ARBA" id="ARBA00004651"/>
    </source>
</evidence>
<dbReference type="InterPro" id="IPR048279">
    <property type="entry name" value="MdtK-like"/>
</dbReference>
<keyword evidence="7" id="KW-1003">Cell membrane</keyword>
<feature type="transmembrane region" description="Helical" evidence="13">
    <location>
        <begin position="283"/>
        <end position="303"/>
    </location>
</feature>
<dbReference type="EMBL" id="AZTB01000014">
    <property type="protein sequence ID" value="KGG80793.1"/>
    <property type="molecule type" value="Genomic_DNA"/>
</dbReference>
<feature type="transmembrane region" description="Helical" evidence="13">
    <location>
        <begin position="64"/>
        <end position="85"/>
    </location>
</feature>
<evidence type="ECO:0000256" key="6">
    <source>
        <dbReference type="ARBA" id="ARBA00022449"/>
    </source>
</evidence>